<name>A0A6B9V548_ARAHY</name>
<protein>
    <submittedName>
        <fullName evidence="2">Uncharacterized protein</fullName>
    </submittedName>
</protein>
<feature type="region of interest" description="Disordered" evidence="1">
    <location>
        <begin position="1"/>
        <end position="27"/>
    </location>
</feature>
<proteinExistence type="predicted"/>
<dbReference type="EMBL" id="CP031001">
    <property type="protein sequence ID" value="QHN76489.1"/>
    <property type="molecule type" value="Genomic_DNA"/>
</dbReference>
<dbReference type="Proteomes" id="UP000464620">
    <property type="component" value="Chromosome B09"/>
</dbReference>
<accession>A0A6B9V548</accession>
<gene>
    <name evidence="2" type="ORF">DS421_19g644300</name>
</gene>
<feature type="region of interest" description="Disordered" evidence="1">
    <location>
        <begin position="54"/>
        <end position="116"/>
    </location>
</feature>
<sequence>MQEEKQSVMGFNDGGRSNGTQPAAGGPGVQLLVSFAVLSATGRCSLSKALARCSPSWSSSPRTLLHGFSSPVSAPSTRSPSRNPSRSSSSSSVSPPPLRNFTLSDQRFCRRSSPSN</sequence>
<evidence type="ECO:0000313" key="2">
    <source>
        <dbReference type="EMBL" id="QHN76489.1"/>
    </source>
</evidence>
<organism evidence="2 3">
    <name type="scientific">Arachis hypogaea</name>
    <name type="common">Peanut</name>
    <dbReference type="NCBI Taxonomy" id="3818"/>
    <lineage>
        <taxon>Eukaryota</taxon>
        <taxon>Viridiplantae</taxon>
        <taxon>Streptophyta</taxon>
        <taxon>Embryophyta</taxon>
        <taxon>Tracheophyta</taxon>
        <taxon>Spermatophyta</taxon>
        <taxon>Magnoliopsida</taxon>
        <taxon>eudicotyledons</taxon>
        <taxon>Gunneridae</taxon>
        <taxon>Pentapetalae</taxon>
        <taxon>rosids</taxon>
        <taxon>fabids</taxon>
        <taxon>Fabales</taxon>
        <taxon>Fabaceae</taxon>
        <taxon>Papilionoideae</taxon>
        <taxon>50 kb inversion clade</taxon>
        <taxon>dalbergioids sensu lato</taxon>
        <taxon>Dalbergieae</taxon>
        <taxon>Pterocarpus clade</taxon>
        <taxon>Arachis</taxon>
    </lineage>
</organism>
<feature type="compositionally biased region" description="Low complexity" evidence="1">
    <location>
        <begin position="73"/>
        <end position="93"/>
    </location>
</feature>
<evidence type="ECO:0000256" key="1">
    <source>
        <dbReference type="SAM" id="MobiDB-lite"/>
    </source>
</evidence>
<reference evidence="2 3" key="1">
    <citation type="submission" date="2020-01" db="EMBL/GenBank/DDBJ databases">
        <title>Genome sequence of Arachis hypogaea, cultivar Shitouqi.</title>
        <authorList>
            <person name="Zhuang W."/>
            <person name="Chen H."/>
            <person name="Varshney R."/>
            <person name="Wang D."/>
            <person name="Ming R."/>
        </authorList>
    </citation>
    <scope>NUCLEOTIDE SEQUENCE [LARGE SCALE GENOMIC DNA]</scope>
    <source>
        <tissue evidence="2">Young leaf</tissue>
    </source>
</reference>
<dbReference type="AlphaFoldDB" id="A0A6B9V548"/>
<evidence type="ECO:0000313" key="3">
    <source>
        <dbReference type="Proteomes" id="UP000464620"/>
    </source>
</evidence>